<organism evidence="2 3">
    <name type="scientific">Helianthus annuus</name>
    <name type="common">Common sunflower</name>
    <dbReference type="NCBI Taxonomy" id="4232"/>
    <lineage>
        <taxon>Eukaryota</taxon>
        <taxon>Viridiplantae</taxon>
        <taxon>Streptophyta</taxon>
        <taxon>Embryophyta</taxon>
        <taxon>Tracheophyta</taxon>
        <taxon>Spermatophyta</taxon>
        <taxon>Magnoliopsida</taxon>
        <taxon>eudicotyledons</taxon>
        <taxon>Gunneridae</taxon>
        <taxon>Pentapetalae</taxon>
        <taxon>asterids</taxon>
        <taxon>campanulids</taxon>
        <taxon>Asterales</taxon>
        <taxon>Asteraceae</taxon>
        <taxon>Asteroideae</taxon>
        <taxon>Heliantheae alliance</taxon>
        <taxon>Heliantheae</taxon>
        <taxon>Helianthus</taxon>
    </lineage>
</organism>
<gene>
    <name evidence="2" type="ORF">HanXRQr2_Chr11g0490911</name>
</gene>
<dbReference type="EMBL" id="MNCJ02000326">
    <property type="protein sequence ID" value="KAF5782050.1"/>
    <property type="molecule type" value="Genomic_DNA"/>
</dbReference>
<evidence type="ECO:0000313" key="3">
    <source>
        <dbReference type="Proteomes" id="UP000215914"/>
    </source>
</evidence>
<evidence type="ECO:0000313" key="2">
    <source>
        <dbReference type="EMBL" id="KAF5782050.1"/>
    </source>
</evidence>
<reference evidence="2" key="1">
    <citation type="journal article" date="2017" name="Nature">
        <title>The sunflower genome provides insights into oil metabolism, flowering and Asterid evolution.</title>
        <authorList>
            <person name="Badouin H."/>
            <person name="Gouzy J."/>
            <person name="Grassa C.J."/>
            <person name="Murat F."/>
            <person name="Staton S.E."/>
            <person name="Cottret L."/>
            <person name="Lelandais-Briere C."/>
            <person name="Owens G.L."/>
            <person name="Carrere S."/>
            <person name="Mayjonade B."/>
            <person name="Legrand L."/>
            <person name="Gill N."/>
            <person name="Kane N.C."/>
            <person name="Bowers J.E."/>
            <person name="Hubner S."/>
            <person name="Bellec A."/>
            <person name="Berard A."/>
            <person name="Berges H."/>
            <person name="Blanchet N."/>
            <person name="Boniface M.C."/>
            <person name="Brunel D."/>
            <person name="Catrice O."/>
            <person name="Chaidir N."/>
            <person name="Claudel C."/>
            <person name="Donnadieu C."/>
            <person name="Faraut T."/>
            <person name="Fievet G."/>
            <person name="Helmstetter N."/>
            <person name="King M."/>
            <person name="Knapp S.J."/>
            <person name="Lai Z."/>
            <person name="Le Paslier M.C."/>
            <person name="Lippi Y."/>
            <person name="Lorenzon L."/>
            <person name="Mandel J.R."/>
            <person name="Marage G."/>
            <person name="Marchand G."/>
            <person name="Marquand E."/>
            <person name="Bret-Mestries E."/>
            <person name="Morien E."/>
            <person name="Nambeesan S."/>
            <person name="Nguyen T."/>
            <person name="Pegot-Espagnet P."/>
            <person name="Pouilly N."/>
            <person name="Raftis F."/>
            <person name="Sallet E."/>
            <person name="Schiex T."/>
            <person name="Thomas J."/>
            <person name="Vandecasteele C."/>
            <person name="Vares D."/>
            <person name="Vear F."/>
            <person name="Vautrin S."/>
            <person name="Crespi M."/>
            <person name="Mangin B."/>
            <person name="Burke J.M."/>
            <person name="Salse J."/>
            <person name="Munos S."/>
            <person name="Vincourt P."/>
            <person name="Rieseberg L.H."/>
            <person name="Langlade N.B."/>
        </authorList>
    </citation>
    <scope>NUCLEOTIDE SEQUENCE</scope>
    <source>
        <tissue evidence="2">Leaves</tissue>
    </source>
</reference>
<sequence length="49" mass="5425">MYKNLRGRNSSSSILPSFNPPPASSTSFFLFFSIAFATSADIYPFTIVE</sequence>
<evidence type="ECO:0000256" key="1">
    <source>
        <dbReference type="SAM" id="MobiDB-lite"/>
    </source>
</evidence>
<proteinExistence type="predicted"/>
<dbReference type="AlphaFoldDB" id="A0A9K3HPM5"/>
<keyword evidence="3" id="KW-1185">Reference proteome</keyword>
<comment type="caution">
    <text evidence="2">The sequence shown here is derived from an EMBL/GenBank/DDBJ whole genome shotgun (WGS) entry which is preliminary data.</text>
</comment>
<reference evidence="2" key="2">
    <citation type="submission" date="2020-06" db="EMBL/GenBank/DDBJ databases">
        <title>Helianthus annuus Genome sequencing and assembly Release 2.</title>
        <authorList>
            <person name="Gouzy J."/>
            <person name="Langlade N."/>
            <person name="Munos S."/>
        </authorList>
    </citation>
    <scope>NUCLEOTIDE SEQUENCE</scope>
    <source>
        <tissue evidence="2">Leaves</tissue>
    </source>
</reference>
<accession>A0A9K3HPM5</accession>
<dbReference type="Gramene" id="mRNA:HanXRQr2_Chr11g0490911">
    <property type="protein sequence ID" value="CDS:HanXRQr2_Chr11g0490911.1"/>
    <property type="gene ID" value="HanXRQr2_Chr11g0490911"/>
</dbReference>
<name>A0A9K3HPM5_HELAN</name>
<dbReference type="Proteomes" id="UP000215914">
    <property type="component" value="Unassembled WGS sequence"/>
</dbReference>
<feature type="compositionally biased region" description="Polar residues" evidence="1">
    <location>
        <begin position="7"/>
        <end position="16"/>
    </location>
</feature>
<protein>
    <submittedName>
        <fullName evidence="2">Uncharacterized protein</fullName>
    </submittedName>
</protein>
<feature type="region of interest" description="Disordered" evidence="1">
    <location>
        <begin position="1"/>
        <end position="22"/>
    </location>
</feature>